<feature type="region of interest" description="Disordered" evidence="1">
    <location>
        <begin position="118"/>
        <end position="156"/>
    </location>
</feature>
<dbReference type="EMBL" id="JAHWGI010000979">
    <property type="protein sequence ID" value="KAK3919390.1"/>
    <property type="molecule type" value="Genomic_DNA"/>
</dbReference>
<organism evidence="3 4">
    <name type="scientific">Frankliniella fusca</name>
    <dbReference type="NCBI Taxonomy" id="407009"/>
    <lineage>
        <taxon>Eukaryota</taxon>
        <taxon>Metazoa</taxon>
        <taxon>Ecdysozoa</taxon>
        <taxon>Arthropoda</taxon>
        <taxon>Hexapoda</taxon>
        <taxon>Insecta</taxon>
        <taxon>Pterygota</taxon>
        <taxon>Neoptera</taxon>
        <taxon>Paraneoptera</taxon>
        <taxon>Thysanoptera</taxon>
        <taxon>Terebrantia</taxon>
        <taxon>Thripoidea</taxon>
        <taxon>Thripidae</taxon>
        <taxon>Frankliniella</taxon>
    </lineage>
</organism>
<feature type="compositionally biased region" description="Pro residues" evidence="1">
    <location>
        <begin position="260"/>
        <end position="269"/>
    </location>
</feature>
<sequence>GDCVQSRWEQAAVRERQDSHSEHREQDQDLGEGAHGTARGARLRTAAQHPYAGRHHTPAPPRPAPAPAGPGREDVEMKLYEAETSGRSRMSGRWVLDALLVSLCVCLLLVLGVMLQRGTRPPSSPPPSSDTPDVPPPEAPPAPGPSPTFNPADLPDAAAEDEAPRARLMSLGFALLLVSLGVCLYTMYRLGFCCRRREYNRGRLRSGIPSVNSRLHLISATDLPPTYDAIMLSPRRPGPGDLDLQPPPYFTIITFQADKVPPPSYPAPSPRGMHGTSPGPATGAEAGRPQEAG</sequence>
<feature type="compositionally biased region" description="Pro residues" evidence="1">
    <location>
        <begin position="122"/>
        <end position="148"/>
    </location>
</feature>
<dbReference type="AlphaFoldDB" id="A0AAE1HDL7"/>
<feature type="region of interest" description="Disordered" evidence="1">
    <location>
        <begin position="1"/>
        <end position="72"/>
    </location>
</feature>
<feature type="compositionally biased region" description="Pro residues" evidence="1">
    <location>
        <begin position="58"/>
        <end position="68"/>
    </location>
</feature>
<evidence type="ECO:0000313" key="3">
    <source>
        <dbReference type="EMBL" id="KAK3919390.1"/>
    </source>
</evidence>
<reference evidence="3" key="1">
    <citation type="submission" date="2021-07" db="EMBL/GenBank/DDBJ databases">
        <authorList>
            <person name="Catto M.A."/>
            <person name="Jacobson A."/>
            <person name="Kennedy G."/>
            <person name="Labadie P."/>
            <person name="Hunt B.G."/>
            <person name="Srinivasan R."/>
        </authorList>
    </citation>
    <scope>NUCLEOTIDE SEQUENCE</scope>
    <source>
        <strain evidence="3">PL_HMW_Pooled</strain>
        <tissue evidence="3">Head</tissue>
    </source>
</reference>
<gene>
    <name evidence="3" type="ORF">KUF71_008517</name>
</gene>
<dbReference type="Proteomes" id="UP001219518">
    <property type="component" value="Unassembled WGS sequence"/>
</dbReference>
<comment type="caution">
    <text evidence="3">The sequence shown here is derived from an EMBL/GenBank/DDBJ whole genome shotgun (WGS) entry which is preliminary data.</text>
</comment>
<feature type="compositionally biased region" description="Low complexity" evidence="1">
    <location>
        <begin position="35"/>
        <end position="47"/>
    </location>
</feature>
<feature type="transmembrane region" description="Helical" evidence="2">
    <location>
        <begin position="94"/>
        <end position="115"/>
    </location>
</feature>
<protein>
    <submittedName>
        <fullName evidence="3">Endosialin</fullName>
    </submittedName>
</protein>
<proteinExistence type="predicted"/>
<keyword evidence="2" id="KW-0472">Membrane</keyword>
<feature type="transmembrane region" description="Helical" evidence="2">
    <location>
        <begin position="168"/>
        <end position="188"/>
    </location>
</feature>
<keyword evidence="2" id="KW-1133">Transmembrane helix</keyword>
<evidence type="ECO:0000256" key="1">
    <source>
        <dbReference type="SAM" id="MobiDB-lite"/>
    </source>
</evidence>
<evidence type="ECO:0000256" key="2">
    <source>
        <dbReference type="SAM" id="Phobius"/>
    </source>
</evidence>
<feature type="compositionally biased region" description="Basic and acidic residues" evidence="1">
    <location>
        <begin position="12"/>
        <end position="27"/>
    </location>
</feature>
<reference evidence="3" key="2">
    <citation type="journal article" date="2023" name="BMC Genomics">
        <title>Pest status, molecular evolution, and epigenetic factors derived from the genome assembly of Frankliniella fusca, a thysanopteran phytovirus vector.</title>
        <authorList>
            <person name="Catto M.A."/>
            <person name="Labadie P.E."/>
            <person name="Jacobson A.L."/>
            <person name="Kennedy G.G."/>
            <person name="Srinivasan R."/>
            <person name="Hunt B.G."/>
        </authorList>
    </citation>
    <scope>NUCLEOTIDE SEQUENCE</scope>
    <source>
        <strain evidence="3">PL_HMW_Pooled</strain>
    </source>
</reference>
<accession>A0AAE1HDL7</accession>
<evidence type="ECO:0000313" key="4">
    <source>
        <dbReference type="Proteomes" id="UP001219518"/>
    </source>
</evidence>
<feature type="non-terminal residue" evidence="3">
    <location>
        <position position="1"/>
    </location>
</feature>
<name>A0AAE1HDL7_9NEOP</name>
<feature type="region of interest" description="Disordered" evidence="1">
    <location>
        <begin position="257"/>
        <end position="293"/>
    </location>
</feature>
<keyword evidence="2" id="KW-0812">Transmembrane</keyword>
<keyword evidence="4" id="KW-1185">Reference proteome</keyword>